<dbReference type="PROSITE" id="PS51257">
    <property type="entry name" value="PROKAR_LIPOPROTEIN"/>
    <property type="match status" value="1"/>
</dbReference>
<gene>
    <name evidence="4" type="ORF">F8M49_23975</name>
</gene>
<protein>
    <submittedName>
        <fullName evidence="4">DUF732 domain-containing protein</fullName>
    </submittedName>
</protein>
<organism evidence="4 5">
    <name type="scientific">Rhodococcus zopfii</name>
    <dbReference type="NCBI Taxonomy" id="43772"/>
    <lineage>
        <taxon>Bacteria</taxon>
        <taxon>Bacillati</taxon>
        <taxon>Actinomycetota</taxon>
        <taxon>Actinomycetes</taxon>
        <taxon>Mycobacteriales</taxon>
        <taxon>Nocardiaceae</taxon>
        <taxon>Rhodococcus</taxon>
    </lineage>
</organism>
<reference evidence="4 5" key="1">
    <citation type="submission" date="2019-10" db="EMBL/GenBank/DDBJ databases">
        <title>Draft Genome Assembly of Rhodococcus zopfii DSM44189.</title>
        <authorList>
            <person name="Sutton J.M."/>
            <person name="Akob D.M."/>
            <person name="Bushman T.J."/>
        </authorList>
    </citation>
    <scope>NUCLEOTIDE SEQUENCE [LARGE SCALE GENOMIC DNA]</scope>
    <source>
        <strain evidence="4 5">DSM 44189</strain>
    </source>
</reference>
<accession>A0ABU3WUI6</accession>
<evidence type="ECO:0000256" key="1">
    <source>
        <dbReference type="SAM" id="MobiDB-lite"/>
    </source>
</evidence>
<name>A0ABU3WUI6_9NOCA</name>
<dbReference type="Pfam" id="PF05305">
    <property type="entry name" value="DUF732"/>
    <property type="match status" value="1"/>
</dbReference>
<feature type="region of interest" description="Disordered" evidence="1">
    <location>
        <begin position="31"/>
        <end position="103"/>
    </location>
</feature>
<sequence>MPARTRSRSTRVVGACVAALTAAAVLGACGSDDSTATSTPSATTSAAATSTSAAATTTAGAEGSAAESTQAGAPVTSPGEAATAPPAEPQTAPGFPGPTEVPTDARDAAFLDALRAEGVEPSGDGSSAINTANYICGAIDQGGSDEEIKTIVTALVGSDAVAAGVEITEEQAAQTADIYIATARSTYCS</sequence>
<feature type="chain" id="PRO_5045253605" evidence="2">
    <location>
        <begin position="28"/>
        <end position="189"/>
    </location>
</feature>
<keyword evidence="5" id="KW-1185">Reference proteome</keyword>
<evidence type="ECO:0000313" key="4">
    <source>
        <dbReference type="EMBL" id="MDV2477672.1"/>
    </source>
</evidence>
<keyword evidence="2" id="KW-0732">Signal</keyword>
<evidence type="ECO:0000256" key="2">
    <source>
        <dbReference type="SAM" id="SignalP"/>
    </source>
</evidence>
<proteinExistence type="predicted"/>
<dbReference type="InterPro" id="IPR007969">
    <property type="entry name" value="DUF732"/>
</dbReference>
<dbReference type="EMBL" id="WBMO01000005">
    <property type="protein sequence ID" value="MDV2477672.1"/>
    <property type="molecule type" value="Genomic_DNA"/>
</dbReference>
<dbReference type="Proteomes" id="UP001275440">
    <property type="component" value="Unassembled WGS sequence"/>
</dbReference>
<comment type="caution">
    <text evidence="4">The sequence shown here is derived from an EMBL/GenBank/DDBJ whole genome shotgun (WGS) entry which is preliminary data.</text>
</comment>
<feature type="signal peptide" evidence="2">
    <location>
        <begin position="1"/>
        <end position="27"/>
    </location>
</feature>
<evidence type="ECO:0000259" key="3">
    <source>
        <dbReference type="Pfam" id="PF05305"/>
    </source>
</evidence>
<feature type="compositionally biased region" description="Low complexity" evidence="1">
    <location>
        <begin position="31"/>
        <end position="94"/>
    </location>
</feature>
<feature type="domain" description="DUF732" evidence="3">
    <location>
        <begin position="107"/>
        <end position="188"/>
    </location>
</feature>
<evidence type="ECO:0000313" key="5">
    <source>
        <dbReference type="Proteomes" id="UP001275440"/>
    </source>
</evidence>